<evidence type="ECO:0000313" key="4">
    <source>
        <dbReference type="EMBL" id="MFD2521687.1"/>
    </source>
</evidence>
<evidence type="ECO:0000256" key="2">
    <source>
        <dbReference type="ARBA" id="ARBA00022723"/>
    </source>
</evidence>
<dbReference type="RefSeq" id="WP_340235966.1">
    <property type="nucleotide sequence ID" value="NZ_JBBEWC010000005.1"/>
</dbReference>
<dbReference type="Proteomes" id="UP001597510">
    <property type="component" value="Unassembled WGS sequence"/>
</dbReference>
<reference evidence="5" key="1">
    <citation type="journal article" date="2019" name="Int. J. Syst. Evol. Microbiol.">
        <title>The Global Catalogue of Microorganisms (GCM) 10K type strain sequencing project: providing services to taxonomists for standard genome sequencing and annotation.</title>
        <authorList>
            <consortium name="The Broad Institute Genomics Platform"/>
            <consortium name="The Broad Institute Genome Sequencing Center for Infectious Disease"/>
            <person name="Wu L."/>
            <person name="Ma J."/>
        </authorList>
    </citation>
    <scope>NUCLEOTIDE SEQUENCE [LARGE SCALE GENOMIC DNA]</scope>
    <source>
        <strain evidence="5">KCTC 52344</strain>
    </source>
</reference>
<keyword evidence="2" id="KW-0479">Metal-binding</keyword>
<feature type="signal peptide" evidence="3">
    <location>
        <begin position="1"/>
        <end position="23"/>
    </location>
</feature>
<gene>
    <name evidence="4" type="ORF">ACFSR2_12395</name>
</gene>
<dbReference type="InterPro" id="IPR007837">
    <property type="entry name" value="DinB"/>
</dbReference>
<dbReference type="Gene3D" id="1.20.120.450">
    <property type="entry name" value="dinb family like domain"/>
    <property type="match status" value="1"/>
</dbReference>
<dbReference type="EMBL" id="JBHULC010000011">
    <property type="protein sequence ID" value="MFD2521687.1"/>
    <property type="molecule type" value="Genomic_DNA"/>
</dbReference>
<keyword evidence="5" id="KW-1185">Reference proteome</keyword>
<protein>
    <submittedName>
        <fullName evidence="4">DinB family protein</fullName>
    </submittedName>
</protein>
<organism evidence="4 5">
    <name type="scientific">Emticicia soli</name>
    <dbReference type="NCBI Taxonomy" id="2027878"/>
    <lineage>
        <taxon>Bacteria</taxon>
        <taxon>Pseudomonadati</taxon>
        <taxon>Bacteroidota</taxon>
        <taxon>Cytophagia</taxon>
        <taxon>Cytophagales</taxon>
        <taxon>Leadbetterellaceae</taxon>
        <taxon>Emticicia</taxon>
    </lineage>
</organism>
<name>A0ABW5J8K2_9BACT</name>
<sequence>MKKTSLLLSLLALLVFSFTSASALDKEQMIKEWERAKAYTQVYLETMPEDGYDFKPSADIRSFAQQLLHLADANYSFGSLASGMKSPFERGAMEKAEDKSKAATTKMVLDSYDFVINALKGMTDAQMKEMVKFGNRGEMSKELVFAKAFEHQTHHRGQTTIYIRMKGIKPPNEMLF</sequence>
<evidence type="ECO:0000313" key="5">
    <source>
        <dbReference type="Proteomes" id="UP001597510"/>
    </source>
</evidence>
<keyword evidence="3" id="KW-0732">Signal</keyword>
<dbReference type="Pfam" id="PF05163">
    <property type="entry name" value="DinB"/>
    <property type="match status" value="1"/>
</dbReference>
<evidence type="ECO:0000256" key="1">
    <source>
        <dbReference type="ARBA" id="ARBA00008635"/>
    </source>
</evidence>
<proteinExistence type="inferred from homology"/>
<dbReference type="InterPro" id="IPR034660">
    <property type="entry name" value="DinB/YfiT-like"/>
</dbReference>
<comment type="similarity">
    <text evidence="1">Belongs to the DinB family.</text>
</comment>
<evidence type="ECO:0000256" key="3">
    <source>
        <dbReference type="SAM" id="SignalP"/>
    </source>
</evidence>
<feature type="chain" id="PRO_5046087446" evidence="3">
    <location>
        <begin position="24"/>
        <end position="176"/>
    </location>
</feature>
<comment type="caution">
    <text evidence="4">The sequence shown here is derived from an EMBL/GenBank/DDBJ whole genome shotgun (WGS) entry which is preliminary data.</text>
</comment>
<accession>A0ABW5J8K2</accession>
<dbReference type="SUPFAM" id="SSF109854">
    <property type="entry name" value="DinB/YfiT-like putative metalloenzymes"/>
    <property type="match status" value="1"/>
</dbReference>